<dbReference type="Gene3D" id="1.10.1760.20">
    <property type="match status" value="1"/>
</dbReference>
<keyword evidence="2" id="KW-0813">Transport</keyword>
<feature type="transmembrane region" description="Helical" evidence="3">
    <location>
        <begin position="75"/>
        <end position="94"/>
    </location>
</feature>
<keyword evidence="3" id="KW-0812">Transmembrane</keyword>
<protein>
    <recommendedName>
        <fullName evidence="2">Biotin transporter</fullName>
    </recommendedName>
</protein>
<proteinExistence type="inferred from homology"/>
<dbReference type="InterPro" id="IPR003784">
    <property type="entry name" value="BioY"/>
</dbReference>
<feature type="transmembrane region" description="Helical" evidence="3">
    <location>
        <begin position="106"/>
        <end position="127"/>
    </location>
</feature>
<sequence>MSTFPAPPASSRHRDTGHRSRWTPADLAMIAVFAALIAAFSLLPGVPLGAGVPITLQTFAVMLTGILLGPSRGTAAVGLYLLAGLAGLPVFSGFRSGLGVLAGPSAGYLLAFLPAAFAVGLLARAVLRHAPARRRRARFLLLFAAAMTVSFLVVHPLGIGGMMLNARLDFRAALTADMVFWPGDLLKNLLAAAVAVTVLKAFPRLAAKRR</sequence>
<dbReference type="KEGG" id="ajg:KKR91_09260"/>
<comment type="subcellular location">
    <subcellularLocation>
        <location evidence="2">Cell membrane</location>
        <topology evidence="2">Multi-pass membrane protein</topology>
    </subcellularLocation>
</comment>
<evidence type="ECO:0000256" key="3">
    <source>
        <dbReference type="SAM" id="Phobius"/>
    </source>
</evidence>
<feature type="transmembrane region" description="Helical" evidence="3">
    <location>
        <begin position="48"/>
        <end position="68"/>
    </location>
</feature>
<dbReference type="GO" id="GO:0005886">
    <property type="term" value="C:plasma membrane"/>
    <property type="evidence" value="ECO:0007669"/>
    <property type="project" value="UniProtKB-SubCell"/>
</dbReference>
<keyword evidence="2 3" id="KW-0472">Membrane</keyword>
<feature type="transmembrane region" description="Helical" evidence="3">
    <location>
        <begin position="139"/>
        <end position="165"/>
    </location>
</feature>
<evidence type="ECO:0000256" key="2">
    <source>
        <dbReference type="PIRNR" id="PIRNR016661"/>
    </source>
</evidence>
<keyword evidence="3" id="KW-1133">Transmembrane helix</keyword>
<organism evidence="4 5">
    <name type="scientific">Arthrobacter jiangjiafuii</name>
    <dbReference type="NCBI Taxonomy" id="2817475"/>
    <lineage>
        <taxon>Bacteria</taxon>
        <taxon>Bacillati</taxon>
        <taxon>Actinomycetota</taxon>
        <taxon>Actinomycetes</taxon>
        <taxon>Micrococcales</taxon>
        <taxon>Micrococcaceae</taxon>
        <taxon>Arthrobacter</taxon>
    </lineage>
</organism>
<dbReference type="PIRSF" id="PIRSF016661">
    <property type="entry name" value="BioY"/>
    <property type="match status" value="1"/>
</dbReference>
<dbReference type="GO" id="GO:0015225">
    <property type="term" value="F:biotin transmembrane transporter activity"/>
    <property type="evidence" value="ECO:0007669"/>
    <property type="project" value="UniProtKB-UniRule"/>
</dbReference>
<dbReference type="PANTHER" id="PTHR34295">
    <property type="entry name" value="BIOTIN TRANSPORTER BIOY"/>
    <property type="match status" value="1"/>
</dbReference>
<keyword evidence="5" id="KW-1185">Reference proteome</keyword>
<dbReference type="EMBL" id="CP076022">
    <property type="protein sequence ID" value="QWC08739.1"/>
    <property type="molecule type" value="Genomic_DNA"/>
</dbReference>
<dbReference type="Pfam" id="PF02632">
    <property type="entry name" value="BioY"/>
    <property type="match status" value="1"/>
</dbReference>
<feature type="transmembrane region" description="Helical" evidence="3">
    <location>
        <begin position="22"/>
        <end position="42"/>
    </location>
</feature>
<evidence type="ECO:0000313" key="5">
    <source>
        <dbReference type="Proteomes" id="UP000676885"/>
    </source>
</evidence>
<reference evidence="4 5" key="1">
    <citation type="submission" date="2021-05" db="EMBL/GenBank/DDBJ databases">
        <title>Novel species in genus Arthrobacter.</title>
        <authorList>
            <person name="Zhang G."/>
        </authorList>
    </citation>
    <scope>NUCLEOTIDE SEQUENCE [LARGE SCALE GENOMIC DNA]</scope>
    <source>
        <strain evidence="5">zg-ZUI227</strain>
    </source>
</reference>
<evidence type="ECO:0000313" key="4">
    <source>
        <dbReference type="EMBL" id="QWC08739.1"/>
    </source>
</evidence>
<accession>A0A975M391</accession>
<dbReference type="AlphaFoldDB" id="A0A975M391"/>
<comment type="similarity">
    <text evidence="1 2">Belongs to the BioY family.</text>
</comment>
<dbReference type="Proteomes" id="UP000676885">
    <property type="component" value="Chromosome"/>
</dbReference>
<keyword evidence="2" id="KW-1003">Cell membrane</keyword>
<feature type="transmembrane region" description="Helical" evidence="3">
    <location>
        <begin position="185"/>
        <end position="202"/>
    </location>
</feature>
<dbReference type="RefSeq" id="WP_210228896.1">
    <property type="nucleotide sequence ID" value="NZ_CP076022.1"/>
</dbReference>
<dbReference type="PANTHER" id="PTHR34295:SF1">
    <property type="entry name" value="BIOTIN TRANSPORTER BIOY"/>
    <property type="match status" value="1"/>
</dbReference>
<evidence type="ECO:0000256" key="1">
    <source>
        <dbReference type="ARBA" id="ARBA00010692"/>
    </source>
</evidence>
<name>A0A975M391_9MICC</name>
<gene>
    <name evidence="4" type="ORF">KKR91_09260</name>
</gene>